<evidence type="ECO:0000313" key="2">
    <source>
        <dbReference type="EMBL" id="KAH0541181.1"/>
    </source>
</evidence>
<protein>
    <submittedName>
        <fullName evidence="2">Uncharacterized protein</fullName>
    </submittedName>
</protein>
<accession>A0AAV7I3Z9</accession>
<gene>
    <name evidence="2" type="ORF">KQX54_021221</name>
</gene>
<dbReference type="EMBL" id="JAHXZJ010002609">
    <property type="protein sequence ID" value="KAH0541181.1"/>
    <property type="molecule type" value="Genomic_DNA"/>
</dbReference>
<reference evidence="2 3" key="1">
    <citation type="journal article" date="2021" name="J. Hered.">
        <title>A chromosome-level genome assembly of the parasitoid wasp, Cotesia glomerata (Hymenoptera: Braconidae).</title>
        <authorList>
            <person name="Pinto B.J."/>
            <person name="Weis J.J."/>
            <person name="Gamble T."/>
            <person name="Ode P.J."/>
            <person name="Paul R."/>
            <person name="Zaspel J.M."/>
        </authorList>
    </citation>
    <scope>NUCLEOTIDE SEQUENCE [LARGE SCALE GENOMIC DNA]</scope>
    <source>
        <strain evidence="2">CgM1</strain>
    </source>
</reference>
<evidence type="ECO:0000256" key="1">
    <source>
        <dbReference type="SAM" id="MobiDB-lite"/>
    </source>
</evidence>
<name>A0AAV7I3Z9_COTGL</name>
<proteinExistence type="predicted"/>
<comment type="caution">
    <text evidence="2">The sequence shown here is derived from an EMBL/GenBank/DDBJ whole genome shotgun (WGS) entry which is preliminary data.</text>
</comment>
<feature type="compositionally biased region" description="Basic and acidic residues" evidence="1">
    <location>
        <begin position="70"/>
        <end position="80"/>
    </location>
</feature>
<feature type="region of interest" description="Disordered" evidence="1">
    <location>
        <begin position="44"/>
        <end position="91"/>
    </location>
</feature>
<keyword evidence="3" id="KW-1185">Reference proteome</keyword>
<dbReference type="AlphaFoldDB" id="A0AAV7I3Z9"/>
<organism evidence="2 3">
    <name type="scientific">Cotesia glomerata</name>
    <name type="common">Lepidopteran parasitic wasp</name>
    <name type="synonym">Apanteles glomeratus</name>
    <dbReference type="NCBI Taxonomy" id="32391"/>
    <lineage>
        <taxon>Eukaryota</taxon>
        <taxon>Metazoa</taxon>
        <taxon>Ecdysozoa</taxon>
        <taxon>Arthropoda</taxon>
        <taxon>Hexapoda</taxon>
        <taxon>Insecta</taxon>
        <taxon>Pterygota</taxon>
        <taxon>Neoptera</taxon>
        <taxon>Endopterygota</taxon>
        <taxon>Hymenoptera</taxon>
        <taxon>Apocrita</taxon>
        <taxon>Ichneumonoidea</taxon>
        <taxon>Braconidae</taxon>
        <taxon>Microgastrinae</taxon>
        <taxon>Cotesia</taxon>
    </lineage>
</organism>
<sequence length="230" mass="26493">MANAGKAFSFLEATARKFKARSRQPATSKARTYHMGLKNAVLRIRGHQSKRERERNRKKKKRERKGACAGEERLGGETRRGGSRLKGAKSAPPTKMSIRWFFFVEKMKLVMLLRDKLINVVVCMEFVKHNNVSDGERIQAMNYLRANDVSEQSIYRVETVGIVASSIQYDAPISVEDDTIRQIPISSYRPIVTWLVHEDRQTRLGPYYYEQDSFPSVVPVVSIGYEYHFK</sequence>
<dbReference type="Proteomes" id="UP000826195">
    <property type="component" value="Unassembled WGS sequence"/>
</dbReference>
<evidence type="ECO:0000313" key="3">
    <source>
        <dbReference type="Proteomes" id="UP000826195"/>
    </source>
</evidence>